<dbReference type="InterPro" id="IPR036779">
    <property type="entry name" value="LysM_dom_sf"/>
</dbReference>
<dbReference type="SUPFAM" id="SSF51261">
    <property type="entry name" value="Duplicated hybrid motif"/>
    <property type="match status" value="1"/>
</dbReference>
<gene>
    <name evidence="3" type="ORF">ACFP81_01840</name>
</gene>
<proteinExistence type="predicted"/>
<dbReference type="Gene3D" id="3.10.350.10">
    <property type="entry name" value="LysM domain"/>
    <property type="match status" value="1"/>
</dbReference>
<sequence length="347" mass="36802">MKFDRFLVVVASLALVWPATAVAAPYTVRPGDTLSKLARDFGTTVSALQQANGLSGTGLQVGQVLQVPGSAPAAQTREVAGVTLQAPGRIRMGDAFVLRLRGEQAAAARVRFPSERTEDVREPAEWLTPLPSGQPGEWVVLGRAVLGKTTPVRYELLAGSEELSGEIVTGPLGQPVQHLNLPPSVSRKLQDPQRAEEERLVEAAYALRTPRAWTQPFAPAVSGRRVSSGFGQPRTYTAGGPVAYHYGMDYSAPAGTPVSAVNDGVVVVAGQYPVRGGLVAVNHGAGLVSLYFHLSKVGVRVGQTVRRGDKVGEVGSTGFSTGPHLHLELRVRGEATDPNLWIGKTWP</sequence>
<dbReference type="PANTHER" id="PTHR21666:SF287">
    <property type="entry name" value="CYTOPLASMIC MEMBRANE PROTEIN"/>
    <property type="match status" value="1"/>
</dbReference>
<dbReference type="Proteomes" id="UP001596297">
    <property type="component" value="Unassembled WGS sequence"/>
</dbReference>
<dbReference type="EMBL" id="JBHSWD010000001">
    <property type="protein sequence ID" value="MFC6590897.1"/>
    <property type="molecule type" value="Genomic_DNA"/>
</dbReference>
<name>A0ABW1YCF6_9DEIO</name>
<dbReference type="Gene3D" id="2.70.70.10">
    <property type="entry name" value="Glucose Permease (Domain IIA)"/>
    <property type="match status" value="1"/>
</dbReference>
<dbReference type="InterPro" id="IPR011055">
    <property type="entry name" value="Dup_hybrid_motif"/>
</dbReference>
<organism evidence="3 4">
    <name type="scientific">Deinococcus lacus</name>
    <dbReference type="NCBI Taxonomy" id="392561"/>
    <lineage>
        <taxon>Bacteria</taxon>
        <taxon>Thermotogati</taxon>
        <taxon>Deinococcota</taxon>
        <taxon>Deinococci</taxon>
        <taxon>Deinococcales</taxon>
        <taxon>Deinococcaceae</taxon>
        <taxon>Deinococcus</taxon>
    </lineage>
</organism>
<accession>A0ABW1YCF6</accession>
<keyword evidence="4" id="KW-1185">Reference proteome</keyword>
<dbReference type="RefSeq" id="WP_380081903.1">
    <property type="nucleotide sequence ID" value="NZ_JBHSWD010000001.1"/>
</dbReference>
<keyword evidence="1" id="KW-0732">Signal</keyword>
<dbReference type="InterPro" id="IPR016047">
    <property type="entry name" value="M23ase_b-sheet_dom"/>
</dbReference>
<evidence type="ECO:0000313" key="4">
    <source>
        <dbReference type="Proteomes" id="UP001596297"/>
    </source>
</evidence>
<evidence type="ECO:0000256" key="1">
    <source>
        <dbReference type="SAM" id="SignalP"/>
    </source>
</evidence>
<dbReference type="Pfam" id="PF01476">
    <property type="entry name" value="LysM"/>
    <property type="match status" value="1"/>
</dbReference>
<dbReference type="SMART" id="SM00257">
    <property type="entry name" value="LysM"/>
    <property type="match status" value="1"/>
</dbReference>
<dbReference type="PROSITE" id="PS51782">
    <property type="entry name" value="LYSM"/>
    <property type="match status" value="1"/>
</dbReference>
<evidence type="ECO:0000313" key="3">
    <source>
        <dbReference type="EMBL" id="MFC6590897.1"/>
    </source>
</evidence>
<protein>
    <submittedName>
        <fullName evidence="3">Peptidoglycan DD-metalloendopeptidase family protein</fullName>
    </submittedName>
</protein>
<dbReference type="SUPFAM" id="SSF54106">
    <property type="entry name" value="LysM domain"/>
    <property type="match status" value="1"/>
</dbReference>
<comment type="caution">
    <text evidence="3">The sequence shown here is derived from an EMBL/GenBank/DDBJ whole genome shotgun (WGS) entry which is preliminary data.</text>
</comment>
<feature type="domain" description="LysM" evidence="2">
    <location>
        <begin position="24"/>
        <end position="67"/>
    </location>
</feature>
<dbReference type="Pfam" id="PF01551">
    <property type="entry name" value="Peptidase_M23"/>
    <property type="match status" value="1"/>
</dbReference>
<feature type="signal peptide" evidence="1">
    <location>
        <begin position="1"/>
        <end position="23"/>
    </location>
</feature>
<dbReference type="InterPro" id="IPR018392">
    <property type="entry name" value="LysM"/>
</dbReference>
<reference evidence="4" key="1">
    <citation type="journal article" date="2019" name="Int. J. Syst. Evol. Microbiol.">
        <title>The Global Catalogue of Microorganisms (GCM) 10K type strain sequencing project: providing services to taxonomists for standard genome sequencing and annotation.</title>
        <authorList>
            <consortium name="The Broad Institute Genomics Platform"/>
            <consortium name="The Broad Institute Genome Sequencing Center for Infectious Disease"/>
            <person name="Wu L."/>
            <person name="Ma J."/>
        </authorList>
    </citation>
    <scope>NUCLEOTIDE SEQUENCE [LARGE SCALE GENOMIC DNA]</scope>
    <source>
        <strain evidence="4">CGMCC 1.15772</strain>
    </source>
</reference>
<dbReference type="CDD" id="cd12797">
    <property type="entry name" value="M23_peptidase"/>
    <property type="match status" value="1"/>
</dbReference>
<feature type="chain" id="PRO_5045496821" evidence="1">
    <location>
        <begin position="24"/>
        <end position="347"/>
    </location>
</feature>
<evidence type="ECO:0000259" key="2">
    <source>
        <dbReference type="PROSITE" id="PS51782"/>
    </source>
</evidence>
<dbReference type="CDD" id="cd00118">
    <property type="entry name" value="LysM"/>
    <property type="match status" value="1"/>
</dbReference>
<dbReference type="InterPro" id="IPR050570">
    <property type="entry name" value="Cell_wall_metabolism_enzyme"/>
</dbReference>
<dbReference type="PANTHER" id="PTHR21666">
    <property type="entry name" value="PEPTIDASE-RELATED"/>
    <property type="match status" value="1"/>
</dbReference>